<feature type="signal peptide" evidence="5">
    <location>
        <begin position="1"/>
        <end position="23"/>
    </location>
</feature>
<dbReference type="EMBL" id="JACIDZ010000001">
    <property type="protein sequence ID" value="MBB4120608.1"/>
    <property type="molecule type" value="Genomic_DNA"/>
</dbReference>
<dbReference type="SUPFAM" id="SSF53850">
    <property type="entry name" value="Periplasmic binding protein-like II"/>
    <property type="match status" value="1"/>
</dbReference>
<protein>
    <submittedName>
        <fullName evidence="6">Raffinose/stachyose/melibiose transport system substrate-binding protein</fullName>
    </submittedName>
</protein>
<keyword evidence="7" id="KW-1185">Reference proteome</keyword>
<evidence type="ECO:0000256" key="2">
    <source>
        <dbReference type="ARBA" id="ARBA00022448"/>
    </source>
</evidence>
<dbReference type="GO" id="GO:0042956">
    <property type="term" value="P:maltodextrin transmembrane transport"/>
    <property type="evidence" value="ECO:0007669"/>
    <property type="project" value="TreeGrafter"/>
</dbReference>
<dbReference type="AlphaFoldDB" id="A0A7W6KIK8"/>
<evidence type="ECO:0000313" key="6">
    <source>
        <dbReference type="EMBL" id="MBB4120608.1"/>
    </source>
</evidence>
<proteinExistence type="inferred from homology"/>
<keyword evidence="2" id="KW-0813">Transport</keyword>
<dbReference type="RefSeq" id="WP_183482138.1">
    <property type="nucleotide sequence ID" value="NZ_JACIDZ010000001.1"/>
</dbReference>
<dbReference type="Proteomes" id="UP000530571">
    <property type="component" value="Unassembled WGS sequence"/>
</dbReference>
<accession>A0A7W6KIK8</accession>
<keyword evidence="3 5" id="KW-0732">Signal</keyword>
<dbReference type="GO" id="GO:0055052">
    <property type="term" value="C:ATP-binding cassette (ABC) transporter complex, substrate-binding subunit-containing"/>
    <property type="evidence" value="ECO:0007669"/>
    <property type="project" value="TreeGrafter"/>
</dbReference>
<gene>
    <name evidence="6" type="ORF">GGR30_000503</name>
</gene>
<organism evidence="6 7">
    <name type="scientific">Martelella radicis</name>
    <dbReference type="NCBI Taxonomy" id="1397476"/>
    <lineage>
        <taxon>Bacteria</taxon>
        <taxon>Pseudomonadati</taxon>
        <taxon>Pseudomonadota</taxon>
        <taxon>Alphaproteobacteria</taxon>
        <taxon>Hyphomicrobiales</taxon>
        <taxon>Aurantimonadaceae</taxon>
        <taxon>Martelella</taxon>
    </lineage>
</organism>
<feature type="chain" id="PRO_5031244991" evidence="5">
    <location>
        <begin position="24"/>
        <end position="420"/>
    </location>
</feature>
<evidence type="ECO:0000256" key="5">
    <source>
        <dbReference type="SAM" id="SignalP"/>
    </source>
</evidence>
<dbReference type="GO" id="GO:0015768">
    <property type="term" value="P:maltose transport"/>
    <property type="evidence" value="ECO:0007669"/>
    <property type="project" value="TreeGrafter"/>
</dbReference>
<evidence type="ECO:0000256" key="1">
    <source>
        <dbReference type="ARBA" id="ARBA00008520"/>
    </source>
</evidence>
<keyword evidence="4" id="KW-0574">Periplasm</keyword>
<evidence type="ECO:0000256" key="3">
    <source>
        <dbReference type="ARBA" id="ARBA00022729"/>
    </source>
</evidence>
<sequence length="420" mass="44236">MGTLHKLALTTAISTLMASAAYAAETEINMLSITVNPNVRAYFEEIEKAFEASNPGVDVVISYQDDESFKTRLPTLLQSSSRPDIFYSWGGGVFREQARAGVLEDIGAMASEECKATFSQAGLGAFSAEGVLHGLPEYASEVVVWYNKDLAAEAGIDAEGIATWQQFLDAVETAKKAGVTPIVAGGKDKWPLQMYYGLLALRMAGGEAIAAAGEGEDGGFSNPVFVDVGNKFLELVALEPFQTGFMDASYDQATGLFGDGKGLFHVMGNWDYGSSKAASTSGEGLSNEQLGVISFPMVEGGGGDPAETLGGINGWLVTKGASQEAVDFLCFAMNKENQTKAGAEGYWIPVAKGASEAISNPYFAKISEDLSASPYHQLFLDQAFGASVGGTINDAAADLASGATDPEEAAARIEEARMFQ</sequence>
<dbReference type="PANTHER" id="PTHR30061:SF50">
    <property type="entry name" value="MALTOSE_MALTODEXTRIN-BINDING PERIPLASMIC PROTEIN"/>
    <property type="match status" value="1"/>
</dbReference>
<comment type="similarity">
    <text evidence="1">Belongs to the bacterial solute-binding protein 1 family.</text>
</comment>
<evidence type="ECO:0000256" key="4">
    <source>
        <dbReference type="ARBA" id="ARBA00022764"/>
    </source>
</evidence>
<dbReference type="Gene3D" id="3.40.190.10">
    <property type="entry name" value="Periplasmic binding protein-like II"/>
    <property type="match status" value="2"/>
</dbReference>
<dbReference type="Pfam" id="PF01547">
    <property type="entry name" value="SBP_bac_1"/>
    <property type="match status" value="1"/>
</dbReference>
<name>A0A7W6KIK8_9HYPH</name>
<evidence type="ECO:0000313" key="7">
    <source>
        <dbReference type="Proteomes" id="UP000530571"/>
    </source>
</evidence>
<comment type="caution">
    <text evidence="6">The sequence shown here is derived from an EMBL/GenBank/DDBJ whole genome shotgun (WGS) entry which is preliminary data.</text>
</comment>
<dbReference type="GO" id="GO:1901982">
    <property type="term" value="F:maltose binding"/>
    <property type="evidence" value="ECO:0007669"/>
    <property type="project" value="TreeGrafter"/>
</dbReference>
<reference evidence="6 7" key="1">
    <citation type="submission" date="2020-08" db="EMBL/GenBank/DDBJ databases">
        <title>Genomic Encyclopedia of Type Strains, Phase IV (KMG-IV): sequencing the most valuable type-strain genomes for metagenomic binning, comparative biology and taxonomic classification.</title>
        <authorList>
            <person name="Goeker M."/>
        </authorList>
    </citation>
    <scope>NUCLEOTIDE SEQUENCE [LARGE SCALE GENOMIC DNA]</scope>
    <source>
        <strain evidence="6 7">DSM 28101</strain>
    </source>
</reference>
<dbReference type="PANTHER" id="PTHR30061">
    <property type="entry name" value="MALTOSE-BINDING PERIPLASMIC PROTEIN"/>
    <property type="match status" value="1"/>
</dbReference>
<dbReference type="InterPro" id="IPR006059">
    <property type="entry name" value="SBP"/>
</dbReference>